<sequence length="379" mass="42796">MVSKVTDLDLTTDHKALDDDLAARRYFAKFETITRLLSGVAGEMEKDKSLSAMDAEVLETYIRAISWSFQALSLKYLVSGRLDGIGQKHLTIDFHESGFPVFQEIVTMANDAAQAEKHLTTMAGEAELKDEMVRRIVGERVVPTKLQYALSQRLYYEALLKGWLFFAQMHPEVEFISDVSGGRRGYLVHWAVYDSQLNVPVIYLMEVVDSGRKALPRDETRWPAVQAHLLAQSVGALKLLTIAKGFDTDFDDLHPKRLRRIYLGPMYSAAFTLQTGAMREVLDEAKAGPGEDWALAWTVEELVSERVEVEEGWFSRTEREVFRLDPFAAQGAETGATRITRSLILPQRPFQVLAEKDPEGFRALRKFVVGKEGRVLVYG</sequence>
<name>A0A2S8S6B5_9RHOB</name>
<dbReference type="Proteomes" id="UP000238338">
    <property type="component" value="Unassembled WGS sequence"/>
</dbReference>
<keyword evidence="2" id="KW-1185">Reference proteome</keyword>
<dbReference type="EMBL" id="PVEP01000005">
    <property type="protein sequence ID" value="PQV56340.1"/>
    <property type="molecule type" value="Genomic_DNA"/>
</dbReference>
<organism evidence="1 2">
    <name type="scientific">Albidovulum denitrificans</name>
    <dbReference type="NCBI Taxonomy" id="404881"/>
    <lineage>
        <taxon>Bacteria</taxon>
        <taxon>Pseudomonadati</taxon>
        <taxon>Pseudomonadota</taxon>
        <taxon>Alphaproteobacteria</taxon>
        <taxon>Rhodobacterales</taxon>
        <taxon>Paracoccaceae</taxon>
        <taxon>Albidovulum</taxon>
    </lineage>
</organism>
<evidence type="ECO:0000313" key="2">
    <source>
        <dbReference type="Proteomes" id="UP000238338"/>
    </source>
</evidence>
<evidence type="ECO:0000313" key="1">
    <source>
        <dbReference type="EMBL" id="PQV56340.1"/>
    </source>
</evidence>
<reference evidence="1 2" key="1">
    <citation type="submission" date="2018-02" db="EMBL/GenBank/DDBJ databases">
        <title>Genomic Encyclopedia of Archaeal and Bacterial Type Strains, Phase II (KMG-II): from individual species to whole genera.</title>
        <authorList>
            <person name="Goeker M."/>
        </authorList>
    </citation>
    <scope>NUCLEOTIDE SEQUENCE [LARGE SCALE GENOMIC DNA]</scope>
    <source>
        <strain evidence="1 2">DSM 18921</strain>
    </source>
</reference>
<comment type="caution">
    <text evidence="1">The sequence shown here is derived from an EMBL/GenBank/DDBJ whole genome shotgun (WGS) entry which is preliminary data.</text>
</comment>
<gene>
    <name evidence="1" type="ORF">LX70_02606</name>
</gene>
<accession>A0A2S8S6B5</accession>
<protein>
    <submittedName>
        <fullName evidence="1">Uncharacterized protein</fullName>
    </submittedName>
</protein>
<proteinExistence type="predicted"/>
<dbReference type="AlphaFoldDB" id="A0A2S8S6B5"/>